<feature type="region of interest" description="Disordered" evidence="1">
    <location>
        <begin position="1"/>
        <end position="21"/>
    </location>
</feature>
<keyword evidence="2" id="KW-0812">Transmembrane</keyword>
<dbReference type="OrthoDB" id="4427383at2"/>
<keyword evidence="2" id="KW-1133">Transmembrane helix</keyword>
<dbReference type="AlphaFoldDB" id="M1TSU4"/>
<feature type="compositionally biased region" description="Low complexity" evidence="1">
    <location>
        <begin position="1"/>
        <end position="14"/>
    </location>
</feature>
<name>M1TSU4_9CORY</name>
<dbReference type="STRING" id="1121353.H924_09365"/>
<keyword evidence="4" id="KW-1185">Reference proteome</keyword>
<feature type="transmembrane region" description="Helical" evidence="2">
    <location>
        <begin position="47"/>
        <end position="68"/>
    </location>
</feature>
<proteinExistence type="predicted"/>
<organism evidence="3 4">
    <name type="scientific">Corynebacterium callunae DSM 20147</name>
    <dbReference type="NCBI Taxonomy" id="1121353"/>
    <lineage>
        <taxon>Bacteria</taxon>
        <taxon>Bacillati</taxon>
        <taxon>Actinomycetota</taxon>
        <taxon>Actinomycetes</taxon>
        <taxon>Mycobacteriales</taxon>
        <taxon>Corynebacteriaceae</taxon>
        <taxon>Corynebacterium</taxon>
    </lineage>
</organism>
<dbReference type="HOGENOM" id="CLU_2552463_0_0_11"/>
<evidence type="ECO:0000313" key="3">
    <source>
        <dbReference type="EMBL" id="AGG67311.1"/>
    </source>
</evidence>
<evidence type="ECO:0000256" key="2">
    <source>
        <dbReference type="SAM" id="Phobius"/>
    </source>
</evidence>
<protein>
    <submittedName>
        <fullName evidence="3">Uncharacterized protein</fullName>
    </submittedName>
</protein>
<reference evidence="3 4" key="1">
    <citation type="submission" date="2013-02" db="EMBL/GenBank/DDBJ databases">
        <title>The complete genome sequence of Corynebacterium callunae DSM 20147.</title>
        <authorList>
            <person name="Ruckert C."/>
            <person name="Albersmeier A."/>
            <person name="Kalinowski J."/>
        </authorList>
    </citation>
    <scope>NUCLEOTIDE SEQUENCE [LARGE SCALE GENOMIC DNA]</scope>
    <source>
        <strain evidence="3 4">DSM 20147</strain>
    </source>
</reference>
<keyword evidence="2" id="KW-0472">Membrane</keyword>
<evidence type="ECO:0000313" key="4">
    <source>
        <dbReference type="Proteomes" id="UP000011760"/>
    </source>
</evidence>
<dbReference type="RefSeq" id="WP_015651742.1">
    <property type="nucleotide sequence ID" value="NC_020506.1"/>
</dbReference>
<accession>M1TSU4</accession>
<dbReference type="PATRIC" id="fig|1121353.3.peg.1911"/>
<dbReference type="eggNOG" id="ENOG5031QJD">
    <property type="taxonomic scope" value="Bacteria"/>
</dbReference>
<gene>
    <name evidence="3" type="ORF">H924_09365</name>
</gene>
<dbReference type="Proteomes" id="UP000011760">
    <property type="component" value="Chromosome"/>
</dbReference>
<dbReference type="EMBL" id="CP004354">
    <property type="protein sequence ID" value="AGG67311.1"/>
    <property type="molecule type" value="Genomic_DNA"/>
</dbReference>
<dbReference type="KEGG" id="ccn:H924_09365"/>
<evidence type="ECO:0000256" key="1">
    <source>
        <dbReference type="SAM" id="MobiDB-lite"/>
    </source>
</evidence>
<sequence>MASSTSSPQNASQSLNKADQRPGVFAQKSELTAVEILNPEPVSKWNLFVLIGCSLLVVLLVFLGPWIYPHVAELSATLWNAS</sequence>